<organism evidence="2 3">
    <name type="scientific">Turnera subulata</name>
    <dbReference type="NCBI Taxonomy" id="218843"/>
    <lineage>
        <taxon>Eukaryota</taxon>
        <taxon>Viridiplantae</taxon>
        <taxon>Streptophyta</taxon>
        <taxon>Embryophyta</taxon>
        <taxon>Tracheophyta</taxon>
        <taxon>Spermatophyta</taxon>
        <taxon>Magnoliopsida</taxon>
        <taxon>eudicotyledons</taxon>
        <taxon>Gunneridae</taxon>
        <taxon>Pentapetalae</taxon>
        <taxon>rosids</taxon>
        <taxon>fabids</taxon>
        <taxon>Malpighiales</taxon>
        <taxon>Passifloraceae</taxon>
        <taxon>Turnera</taxon>
    </lineage>
</organism>
<dbReference type="PANTHER" id="PTHR37387:SF1">
    <property type="entry name" value="PROTEIN SAMBA"/>
    <property type="match status" value="1"/>
</dbReference>
<dbReference type="AlphaFoldDB" id="A0A9Q0JFW4"/>
<proteinExistence type="predicted"/>
<evidence type="ECO:0000313" key="3">
    <source>
        <dbReference type="Proteomes" id="UP001141552"/>
    </source>
</evidence>
<dbReference type="GO" id="GO:0010997">
    <property type="term" value="F:anaphase-promoting complex binding"/>
    <property type="evidence" value="ECO:0007669"/>
    <property type="project" value="InterPro"/>
</dbReference>
<comment type="caution">
    <text evidence="2">The sequence shown here is derived from an EMBL/GenBank/DDBJ whole genome shotgun (WGS) entry which is preliminary data.</text>
</comment>
<feature type="compositionally biased region" description="Basic and acidic residues" evidence="1">
    <location>
        <begin position="95"/>
        <end position="111"/>
    </location>
</feature>
<dbReference type="InterPro" id="IPR037547">
    <property type="entry name" value="SAMBA"/>
</dbReference>
<dbReference type="OrthoDB" id="1935166at2759"/>
<reference evidence="2" key="2">
    <citation type="journal article" date="2023" name="Plants (Basel)">
        <title>Annotation of the Turnera subulata (Passifloraceae) Draft Genome Reveals the S-Locus Evolved after the Divergence of Turneroideae from Passifloroideae in a Stepwise Manner.</title>
        <authorList>
            <person name="Henning P.M."/>
            <person name="Roalson E.H."/>
            <person name="Mir W."/>
            <person name="McCubbin A.G."/>
            <person name="Shore J.S."/>
        </authorList>
    </citation>
    <scope>NUCLEOTIDE SEQUENCE</scope>
    <source>
        <strain evidence="2">F60SS</strain>
    </source>
</reference>
<gene>
    <name evidence="2" type="ORF">Tsubulata_042716</name>
</gene>
<dbReference type="PANTHER" id="PTHR37387">
    <property type="entry name" value="PROTEIN SAMBA"/>
    <property type="match status" value="1"/>
</dbReference>
<dbReference type="EMBL" id="JAKUCV010003392">
    <property type="protein sequence ID" value="KAJ4839130.1"/>
    <property type="molecule type" value="Genomic_DNA"/>
</dbReference>
<feature type="region of interest" description="Disordered" evidence="1">
    <location>
        <begin position="88"/>
        <end position="118"/>
    </location>
</feature>
<evidence type="ECO:0000313" key="2">
    <source>
        <dbReference type="EMBL" id="KAJ4839130.1"/>
    </source>
</evidence>
<protein>
    <submittedName>
        <fullName evidence="2">Uncharacterized protein</fullName>
    </submittedName>
</protein>
<keyword evidence="3" id="KW-1185">Reference proteome</keyword>
<accession>A0A9Q0JFW4</accession>
<reference evidence="2" key="1">
    <citation type="submission" date="2022-02" db="EMBL/GenBank/DDBJ databases">
        <authorList>
            <person name="Henning P.M."/>
            <person name="McCubbin A.G."/>
            <person name="Shore J.S."/>
        </authorList>
    </citation>
    <scope>NUCLEOTIDE SEQUENCE</scope>
    <source>
        <strain evidence="2">F60SS</strain>
        <tissue evidence="2">Leaves</tissue>
    </source>
</reference>
<dbReference type="Proteomes" id="UP001141552">
    <property type="component" value="Unassembled WGS sequence"/>
</dbReference>
<evidence type="ECO:0000256" key="1">
    <source>
        <dbReference type="SAM" id="MobiDB-lite"/>
    </source>
</evidence>
<dbReference type="GO" id="GO:0046621">
    <property type="term" value="P:negative regulation of organ growth"/>
    <property type="evidence" value="ECO:0007669"/>
    <property type="project" value="InterPro"/>
</dbReference>
<name>A0A9Q0JFW4_9ROSI</name>
<sequence length="118" mass="12893">MNSPSPAHSSVSTTAVVGVGIGGASSNSALEEFSIPYDLIRDYKDQAMLTLKADVMAALNKEVKSLDEDNWMFEGPRSRIHLISKSVSSQSYGAQDRRVSKQEDGNGKKWELGPFQMI</sequence>